<feature type="region of interest" description="Disordered" evidence="1">
    <location>
        <begin position="888"/>
        <end position="918"/>
    </location>
</feature>
<feature type="compositionally biased region" description="Acidic residues" evidence="1">
    <location>
        <begin position="982"/>
        <end position="1001"/>
    </location>
</feature>
<sequence length="1276" mass="141220">MISVTSVEALVDSVEALSHRSRCAALVELGRRLVVDSAAPDLLTLPTVIAELGDAGQVHYYRLLAAYLLCGAFAETQRRHQAMPAALHAVARSLVRDPTLKVAQLLMTPVLIKDSTAGDRPDDTVVSQFLRETSLPQFKRLSAVLVRAKRHDLLQHLYKTRTVTDQAKVQVLLGSLLPAALEEMSLDELAALESSAIRRLCQYHPEWIAQHLSSRVRQAVSANGTVDEALRSVVEKALVYLPKHGAAKHGLTLLTSTAHLLKIPECTLCPMLEQHYLSVYPLEVGTYLLDGEGSGLLASLWESLRCTLPRRAWKRMNAHVDLVLRLMDKQVLRYVGYTLSRVSAGARAAYFARGISQTEDDYRVRDVSFVALVPTAAARTAAALRCFRHKRLRDSPRRRVEYLELLPFPQAVKVGVAFVTSNNADYRCDFIRVSITSLRYFPEHVQAALEFCVQRTNEQDPWRTAMFGAWAELPHKFWRKAATHVPDAAMERDIKQLMQAALRAADVSYSTHYAMEKLLCRLVVTHTDFAVTELTARIRERKEFASGVRWRGSPFTHAALLKPSALAVLATALLPLAMELLHPETQSVTFKILSSLLESQEVGNVLLRSAVNPGEPPMAVLVRDTLRRGLPSTDRDVASTFFKYYKRYFSEEVVAHLPHLIAENKDWIVQDEVQTLVCDVLQGPLLSMLVAPIPDVPHGRFNYDEEDAIVPLQKLSMKETYRWTARQQLCYAHSCLEAIHTPDAVHCFDLRFFIMALARLPSVDSKTSWTGPDGVEHSLITLSRDPLKPDDLDSMRMALQALGQMDGDAAAVAALQRALDVDDLRMQALRSMSVMLLRLPSVEMVRLLNPLLTGKRVTPQKESLYLIAARRDDVAYARLVQFAAERQLPMPPVDHEESGGSHSTVEQPTSAQLPSATTLPMHRDVRTALVSSLFQFLDKPQVWLYYTSLVVQEYVAVQNPSSLSNDEKNAEGAGEGAGSDSAESDGAESDSVESDSGDDAEGSTAAATSVTSSTPACVAMTGISWSQLRMPWQVSEYQTLLRRLLRHPNRKVHVEALRKLRTVPPYEDLALCEAAAACVAEEDDASDLQQCALRCMLSCTAGETIAVIITTILAIEEDTTLETVIDGFCGLRESTTAAERVRFNTVVAALARQLSQARRLPKSIVSLIYALELSELVPRLMAMERAGLLHPGAAVAAIAAVDEFCPVLHDIDAAAALERATLCTHPSALLRRLGLAILLYVCEKSGWDEERKEALAAYRRDSDLWVSSDARLARAP</sequence>
<feature type="region of interest" description="Disordered" evidence="1">
    <location>
        <begin position="961"/>
        <end position="1008"/>
    </location>
</feature>
<dbReference type="EMBL" id="JAECZO010000052">
    <property type="protein sequence ID" value="KAK7195341.1"/>
    <property type="molecule type" value="Genomic_DNA"/>
</dbReference>
<evidence type="ECO:0000256" key="1">
    <source>
        <dbReference type="SAM" id="MobiDB-lite"/>
    </source>
</evidence>
<feature type="compositionally biased region" description="Polar residues" evidence="1">
    <location>
        <begin position="900"/>
        <end position="918"/>
    </location>
</feature>
<accession>A0AAW0EQ62</accession>
<proteinExistence type="predicted"/>
<comment type="caution">
    <text evidence="2">The sequence shown here is derived from an EMBL/GenBank/DDBJ whole genome shotgun (WGS) entry which is preliminary data.</text>
</comment>
<gene>
    <name evidence="2" type="ORF">NESM_000460600</name>
</gene>
<keyword evidence="3" id="KW-1185">Reference proteome</keyword>
<protein>
    <submittedName>
        <fullName evidence="2">ARM-like helical domain-containing protein</fullName>
    </submittedName>
</protein>
<organism evidence="2 3">
    <name type="scientific">Novymonas esmeraldas</name>
    <dbReference type="NCBI Taxonomy" id="1808958"/>
    <lineage>
        <taxon>Eukaryota</taxon>
        <taxon>Discoba</taxon>
        <taxon>Euglenozoa</taxon>
        <taxon>Kinetoplastea</taxon>
        <taxon>Metakinetoplastina</taxon>
        <taxon>Trypanosomatida</taxon>
        <taxon>Trypanosomatidae</taxon>
        <taxon>Novymonas</taxon>
    </lineage>
</organism>
<evidence type="ECO:0000313" key="3">
    <source>
        <dbReference type="Proteomes" id="UP001430356"/>
    </source>
</evidence>
<evidence type="ECO:0000313" key="2">
    <source>
        <dbReference type="EMBL" id="KAK7195341.1"/>
    </source>
</evidence>
<dbReference type="AlphaFoldDB" id="A0AAW0EQ62"/>
<reference evidence="2 3" key="1">
    <citation type="journal article" date="2021" name="MBio">
        <title>A New Model Trypanosomatid, Novymonas esmeraldas: Genomic Perception of Its 'Candidatus Pandoraea novymonadis' Endosymbiont.</title>
        <authorList>
            <person name="Zakharova A."/>
            <person name="Saura A."/>
            <person name="Butenko A."/>
            <person name="Podesvova L."/>
            <person name="Warmusova S."/>
            <person name="Kostygov A.Y."/>
            <person name="Nenarokova A."/>
            <person name="Lukes J."/>
            <person name="Opperdoes F.R."/>
            <person name="Yurchenko V."/>
        </authorList>
    </citation>
    <scope>NUCLEOTIDE SEQUENCE [LARGE SCALE GENOMIC DNA]</scope>
    <source>
        <strain evidence="2 3">E262AT.01</strain>
    </source>
</reference>
<name>A0AAW0EQ62_9TRYP</name>
<dbReference type="Proteomes" id="UP001430356">
    <property type="component" value="Unassembled WGS sequence"/>
</dbReference>